<dbReference type="PANTHER" id="PTHR10961">
    <property type="entry name" value="PEROXISOMAL SARCOSINE OXIDASE"/>
    <property type="match status" value="1"/>
</dbReference>
<keyword evidence="9" id="KW-1185">Reference proteome</keyword>
<keyword evidence="3" id="KW-0285">Flavoprotein</keyword>
<comment type="cofactor">
    <cofactor evidence="1">
        <name>FAD</name>
        <dbReference type="ChEBI" id="CHEBI:57692"/>
    </cofactor>
</comment>
<dbReference type="GO" id="GO:0050660">
    <property type="term" value="F:flavin adenine dinucleotide binding"/>
    <property type="evidence" value="ECO:0007669"/>
    <property type="project" value="InterPro"/>
</dbReference>
<protein>
    <recommendedName>
        <fullName evidence="7">FAD dependent oxidoreductase domain-containing protein</fullName>
    </recommendedName>
</protein>
<evidence type="ECO:0000256" key="3">
    <source>
        <dbReference type="ARBA" id="ARBA00022630"/>
    </source>
</evidence>
<dbReference type="GO" id="GO:0008115">
    <property type="term" value="F:sarcosine oxidase activity"/>
    <property type="evidence" value="ECO:0007669"/>
    <property type="project" value="TreeGrafter"/>
</dbReference>
<feature type="domain" description="FAD dependent oxidoreductase" evidence="7">
    <location>
        <begin position="157"/>
        <end position="523"/>
    </location>
</feature>
<dbReference type="InterPro" id="IPR006076">
    <property type="entry name" value="FAD-dep_OxRdtase"/>
</dbReference>
<dbReference type="PANTHER" id="PTHR10961:SF46">
    <property type="entry name" value="PEROXISOMAL SARCOSINE OXIDASE"/>
    <property type="match status" value="1"/>
</dbReference>
<evidence type="ECO:0000313" key="8">
    <source>
        <dbReference type="EMBL" id="KAH0601524.1"/>
    </source>
</evidence>
<dbReference type="Proteomes" id="UP000764110">
    <property type="component" value="Unassembled WGS sequence"/>
</dbReference>
<evidence type="ECO:0000256" key="1">
    <source>
        <dbReference type="ARBA" id="ARBA00001974"/>
    </source>
</evidence>
<comment type="caution">
    <text evidence="8">The sequence shown here is derived from an EMBL/GenBank/DDBJ whole genome shotgun (WGS) entry which is preliminary data.</text>
</comment>
<evidence type="ECO:0000256" key="6">
    <source>
        <dbReference type="SAM" id="Phobius"/>
    </source>
</evidence>
<evidence type="ECO:0000256" key="5">
    <source>
        <dbReference type="ARBA" id="ARBA00023002"/>
    </source>
</evidence>
<evidence type="ECO:0000313" key="9">
    <source>
        <dbReference type="Proteomes" id="UP000764110"/>
    </source>
</evidence>
<gene>
    <name evidence="8" type="ORF">MHUMG1_00401</name>
</gene>
<dbReference type="AlphaFoldDB" id="A0A9P8MLJ8"/>
<dbReference type="Pfam" id="PF01266">
    <property type="entry name" value="DAO"/>
    <property type="match status" value="1"/>
</dbReference>
<keyword evidence="6" id="KW-0472">Membrane</keyword>
<keyword evidence="6" id="KW-0812">Transmembrane</keyword>
<keyword evidence="5" id="KW-0560">Oxidoreductase</keyword>
<dbReference type="SUPFAM" id="SSF51905">
    <property type="entry name" value="FAD/NAD(P)-binding domain"/>
    <property type="match status" value="1"/>
</dbReference>
<dbReference type="InterPro" id="IPR045170">
    <property type="entry name" value="MTOX"/>
</dbReference>
<dbReference type="EMBL" id="JACEFI010000001">
    <property type="protein sequence ID" value="KAH0601524.1"/>
    <property type="molecule type" value="Genomic_DNA"/>
</dbReference>
<keyword evidence="4" id="KW-0274">FAD</keyword>
<evidence type="ECO:0000256" key="2">
    <source>
        <dbReference type="ARBA" id="ARBA00010989"/>
    </source>
</evidence>
<reference evidence="8 9" key="1">
    <citation type="submission" date="2020-07" db="EMBL/GenBank/DDBJ databases">
        <title>Metarhizium humberi genome.</title>
        <authorList>
            <person name="Lysoe E."/>
        </authorList>
    </citation>
    <scope>NUCLEOTIDE SEQUENCE [LARGE SCALE GENOMIC DNA]</scope>
    <source>
        <strain evidence="8 9">ESALQ1638</strain>
    </source>
</reference>
<dbReference type="InterPro" id="IPR036188">
    <property type="entry name" value="FAD/NAD-bd_sf"/>
</dbReference>
<comment type="similarity">
    <text evidence="2">Belongs to the MSOX/MTOX family.</text>
</comment>
<evidence type="ECO:0000256" key="4">
    <source>
        <dbReference type="ARBA" id="ARBA00022827"/>
    </source>
</evidence>
<feature type="transmembrane region" description="Helical" evidence="6">
    <location>
        <begin position="7"/>
        <end position="30"/>
    </location>
</feature>
<proteinExistence type="inferred from homology"/>
<name>A0A9P8MLJ8_9HYPO</name>
<keyword evidence="6" id="KW-1133">Transmembrane helix</keyword>
<dbReference type="Gene3D" id="3.30.9.10">
    <property type="entry name" value="D-Amino Acid Oxidase, subunit A, domain 2"/>
    <property type="match status" value="1"/>
</dbReference>
<dbReference type="Gene3D" id="3.50.50.60">
    <property type="entry name" value="FAD/NAD(P)-binding domain"/>
    <property type="match status" value="1"/>
</dbReference>
<accession>A0A9P8MLJ8</accession>
<sequence length="563" mass="62565">MTFGPRWLWMLASPFLAISHGRFVFIFTLARISPFPVSPNFRWDTSGRPWVKKENPGVTASHVLYRHSVALSPPTPQIKLDRIKCVARNSSFIFIYHFGLAATLHRLPHLHHLRDNVWFKVNTTLRLLAITATISLPTHLQVVSHCRCKGARDMTSYLIIGAGNFGAATALTLAKREGTTQVTLVDTTNFPNPRAASHDINKIVRDDYPDKLYMQMLKKAMPMWRNHDLYKPWYHEVGMLRADPSNFGEQSIASYKEMGIENKAHFLTVKEVRQRWNGSFATANFDGLDKILFNPAVGFAEADKALGAVVQEAVDQGVEYVVGVVTKINIGATGECTGVTLQSGETLHADKILLATGARTAALLAQSAPENQQLHVGDRLLATGAVSFYAKVQGAQQEKLSSIPVLKNCLPQVKGEGMSILADGTIKFNCDMCFTNYVECPLTGQRLSMAPEDSVFNVWTGPKFIKFFQERARKTLDGLYGKEVEDVAIDAYRMCCHGLYVATGGSFHGWKFLPVIGDYIADMMQGSLETEFADRWAWDKKGGDGHSANPTYQIVGDLQDWLA</sequence>
<evidence type="ECO:0000259" key="7">
    <source>
        <dbReference type="Pfam" id="PF01266"/>
    </source>
</evidence>
<organism evidence="8 9">
    <name type="scientific">Metarhizium humberi</name>
    <dbReference type="NCBI Taxonomy" id="2596975"/>
    <lineage>
        <taxon>Eukaryota</taxon>
        <taxon>Fungi</taxon>
        <taxon>Dikarya</taxon>
        <taxon>Ascomycota</taxon>
        <taxon>Pezizomycotina</taxon>
        <taxon>Sordariomycetes</taxon>
        <taxon>Hypocreomycetidae</taxon>
        <taxon>Hypocreales</taxon>
        <taxon>Clavicipitaceae</taxon>
        <taxon>Metarhizium</taxon>
    </lineage>
</organism>